<keyword evidence="3" id="KW-0597">Phosphoprotein</keyword>
<accession>A0A0S2HUK5</accession>
<feature type="transmembrane region" description="Helical" evidence="7">
    <location>
        <begin position="178"/>
        <end position="200"/>
    </location>
</feature>
<protein>
    <recommendedName>
        <fullName evidence="2">histidine kinase</fullName>
        <ecNumber evidence="2">2.7.13.3</ecNumber>
    </recommendedName>
</protein>
<dbReference type="CDD" id="cd00130">
    <property type="entry name" value="PAS"/>
    <property type="match status" value="1"/>
</dbReference>
<dbReference type="InterPro" id="IPR003661">
    <property type="entry name" value="HisK_dim/P_dom"/>
</dbReference>
<feature type="transmembrane region" description="Helical" evidence="7">
    <location>
        <begin position="247"/>
        <end position="265"/>
    </location>
</feature>
<keyword evidence="7" id="KW-1133">Transmembrane helix</keyword>
<keyword evidence="12" id="KW-1185">Reference proteome</keyword>
<dbReference type="PATRIC" id="fig|1307839.3.peg.68"/>
<evidence type="ECO:0000256" key="2">
    <source>
        <dbReference type="ARBA" id="ARBA00012438"/>
    </source>
</evidence>
<dbReference type="GO" id="GO:0000155">
    <property type="term" value="F:phosphorelay sensor kinase activity"/>
    <property type="evidence" value="ECO:0007669"/>
    <property type="project" value="InterPro"/>
</dbReference>
<keyword evidence="7" id="KW-0472">Membrane</keyword>
<dbReference type="PROSITE" id="PS50112">
    <property type="entry name" value="PAS"/>
    <property type="match status" value="1"/>
</dbReference>
<feature type="domain" description="Histidine kinase" evidence="8">
    <location>
        <begin position="566"/>
        <end position="783"/>
    </location>
</feature>
<dbReference type="AlphaFoldDB" id="A0A0S2HUK5"/>
<dbReference type="PROSITE" id="PS50113">
    <property type="entry name" value="PAC"/>
    <property type="match status" value="1"/>
</dbReference>
<dbReference type="PRINTS" id="PR00344">
    <property type="entry name" value="BCTRLSENSOR"/>
</dbReference>
<dbReference type="InterPro" id="IPR013655">
    <property type="entry name" value="PAS_fold_3"/>
</dbReference>
<evidence type="ECO:0000313" key="12">
    <source>
        <dbReference type="Proteomes" id="UP000064893"/>
    </source>
</evidence>
<dbReference type="CDD" id="cd00082">
    <property type="entry name" value="HisKA"/>
    <property type="match status" value="1"/>
</dbReference>
<dbReference type="InterPro" id="IPR003594">
    <property type="entry name" value="HATPase_dom"/>
</dbReference>
<dbReference type="EC" id="2.7.13.3" evidence="2"/>
<evidence type="ECO:0000256" key="3">
    <source>
        <dbReference type="ARBA" id="ARBA00022553"/>
    </source>
</evidence>
<dbReference type="FunFam" id="3.30.565.10:FF:000010">
    <property type="entry name" value="Sensor histidine kinase RcsC"/>
    <property type="match status" value="1"/>
</dbReference>
<dbReference type="Gene3D" id="3.30.565.10">
    <property type="entry name" value="Histidine kinase-like ATPase, C-terminal domain"/>
    <property type="match status" value="1"/>
</dbReference>
<gene>
    <name evidence="11" type="primary">barA_1</name>
    <name evidence="11" type="ORF">L21SP5_00070</name>
</gene>
<dbReference type="Gene3D" id="3.30.450.20">
    <property type="entry name" value="PAS domain"/>
    <property type="match status" value="2"/>
</dbReference>
<dbReference type="RefSeq" id="WP_057951389.1">
    <property type="nucleotide sequence ID" value="NZ_CP013118.1"/>
</dbReference>
<evidence type="ECO:0000256" key="1">
    <source>
        <dbReference type="ARBA" id="ARBA00000085"/>
    </source>
</evidence>
<dbReference type="SMART" id="SM00086">
    <property type="entry name" value="PAC"/>
    <property type="match status" value="2"/>
</dbReference>
<feature type="transmembrane region" description="Helical" evidence="7">
    <location>
        <begin position="212"/>
        <end position="235"/>
    </location>
</feature>
<dbReference type="KEGG" id="blq:L21SP5_00070"/>
<feature type="transmembrane region" description="Helical" evidence="7">
    <location>
        <begin position="121"/>
        <end position="142"/>
    </location>
</feature>
<evidence type="ECO:0000259" key="9">
    <source>
        <dbReference type="PROSITE" id="PS50112"/>
    </source>
</evidence>
<dbReference type="Pfam" id="PF02518">
    <property type="entry name" value="HATPase_c"/>
    <property type="match status" value="1"/>
</dbReference>
<dbReference type="PANTHER" id="PTHR43711">
    <property type="entry name" value="TWO-COMPONENT HISTIDINE KINASE"/>
    <property type="match status" value="1"/>
</dbReference>
<dbReference type="SUPFAM" id="SSF55785">
    <property type="entry name" value="PYP-like sensor domain (PAS domain)"/>
    <property type="match status" value="3"/>
</dbReference>
<dbReference type="EMBL" id="CP013118">
    <property type="protein sequence ID" value="ALO13752.1"/>
    <property type="molecule type" value="Genomic_DNA"/>
</dbReference>
<feature type="domain" description="PAS" evidence="9">
    <location>
        <begin position="281"/>
        <end position="351"/>
    </location>
</feature>
<dbReference type="InterPro" id="IPR050736">
    <property type="entry name" value="Sensor_HK_Regulatory"/>
</dbReference>
<feature type="domain" description="PAC" evidence="10">
    <location>
        <begin position="354"/>
        <end position="406"/>
    </location>
</feature>
<feature type="transmembrane region" description="Helical" evidence="7">
    <location>
        <begin position="89"/>
        <end position="109"/>
    </location>
</feature>
<evidence type="ECO:0000256" key="7">
    <source>
        <dbReference type="SAM" id="Phobius"/>
    </source>
</evidence>
<sequence length="785" mass="89825">MAIKDNINIHSSKYTPRLKVIIVVCTGILSLVVSQFNINVDIGHIQFNFPWSVGLPLLIAITFGGKYGFLSGITGGALYPLLLWPQEGYANLAVVMLLLSLYYISGSVIHGHHLKHKYPLTIKIIFLGILASVGYTIIYLVLYNPLLNLNPAFWQTETINHLDISILKAFAIKDTLNFVFMLITAELFFKLPAIRTILGISSMKFMRKNNEIFALCILTSVFMWLTFIGLDYYLLRSVENQSHYYDSIALFITMATGVIVARVLIRFIEHRLQAENALLLSEEKFRMISENAYDLIALHNIDGFIKYVSPSIKKFSGLPPEKVIGEHVTSFLHPDDWPQFKKSRKKLVEESPYLKIKQRIKHADGHYTWVESNGQLIQTEDDNETYVQVVSRDITDQIKAEAALRENEQTLTNIFNHAPFTMILLDGEMKIVKINTNPLLTKEMQSNALGATIGETFRCIEPTRNNMPCGAGRWCKNCIIKKLFNEAYQHNRAYQKHEGSIIIQGREGMQRHTVLVSSSLLYRREKKYVLITIDDITARKQMEVQLEKAKEKAEESDKLKSAFLANMSHEIRTPMNGIIGFAQMLKERKNLIHKTDRYLDIIMENSKRLMVLVNDILDISGIESGRLKFLYKNIHLKNMLDDIYDFIKPTAKEKSLKLHISKPANGPDYIRTDDARLRQVLINLLNNAMKFTEKGEIEFGYTIESEAISFFVRDTGIGIPESEKNNIFLRFRQVEQDFTKVKGGTGLGLSISKKIVEHWGGEIWVDSTPQKGSTFYFTIPFNEHK</sequence>
<evidence type="ECO:0000256" key="5">
    <source>
        <dbReference type="ARBA" id="ARBA00022777"/>
    </source>
</evidence>
<dbReference type="NCBIfam" id="TIGR00229">
    <property type="entry name" value="sensory_box"/>
    <property type="match status" value="1"/>
</dbReference>
<evidence type="ECO:0000313" key="11">
    <source>
        <dbReference type="EMBL" id="ALO13752.1"/>
    </source>
</evidence>
<organism evidence="11 12">
    <name type="scientific">Salinivirga cyanobacteriivorans</name>
    <dbReference type="NCBI Taxonomy" id="1307839"/>
    <lineage>
        <taxon>Bacteria</taxon>
        <taxon>Pseudomonadati</taxon>
        <taxon>Bacteroidota</taxon>
        <taxon>Bacteroidia</taxon>
        <taxon>Bacteroidales</taxon>
        <taxon>Salinivirgaceae</taxon>
        <taxon>Salinivirga</taxon>
    </lineage>
</organism>
<name>A0A0S2HUK5_9BACT</name>
<evidence type="ECO:0000259" key="10">
    <source>
        <dbReference type="PROSITE" id="PS50113"/>
    </source>
</evidence>
<dbReference type="SUPFAM" id="SSF47384">
    <property type="entry name" value="Homodimeric domain of signal transducing histidine kinase"/>
    <property type="match status" value="1"/>
</dbReference>
<dbReference type="SUPFAM" id="SSF55874">
    <property type="entry name" value="ATPase domain of HSP90 chaperone/DNA topoisomerase II/histidine kinase"/>
    <property type="match status" value="1"/>
</dbReference>
<keyword evidence="6" id="KW-0902">Two-component regulatory system</keyword>
<dbReference type="InterPro" id="IPR004358">
    <property type="entry name" value="Sig_transdc_His_kin-like_C"/>
</dbReference>
<dbReference type="PANTHER" id="PTHR43711:SF31">
    <property type="entry name" value="HISTIDINE KINASE"/>
    <property type="match status" value="1"/>
</dbReference>
<keyword evidence="5 11" id="KW-0418">Kinase</keyword>
<dbReference type="InterPro" id="IPR000014">
    <property type="entry name" value="PAS"/>
</dbReference>
<dbReference type="InterPro" id="IPR036097">
    <property type="entry name" value="HisK_dim/P_sf"/>
</dbReference>
<dbReference type="InterPro" id="IPR001610">
    <property type="entry name" value="PAC"/>
</dbReference>
<dbReference type="OrthoDB" id="9796457at2"/>
<dbReference type="PROSITE" id="PS50109">
    <property type="entry name" value="HIS_KIN"/>
    <property type="match status" value="1"/>
</dbReference>
<keyword evidence="7" id="KW-0812">Transmembrane</keyword>
<evidence type="ECO:0000256" key="6">
    <source>
        <dbReference type="ARBA" id="ARBA00023012"/>
    </source>
</evidence>
<dbReference type="InterPro" id="IPR000700">
    <property type="entry name" value="PAS-assoc_C"/>
</dbReference>
<evidence type="ECO:0000259" key="8">
    <source>
        <dbReference type="PROSITE" id="PS50109"/>
    </source>
</evidence>
<dbReference type="InterPro" id="IPR035965">
    <property type="entry name" value="PAS-like_dom_sf"/>
</dbReference>
<keyword evidence="4 11" id="KW-0808">Transferase</keyword>
<dbReference type="Pfam" id="PF08447">
    <property type="entry name" value="PAS_3"/>
    <property type="match status" value="1"/>
</dbReference>
<dbReference type="Proteomes" id="UP000064893">
    <property type="component" value="Chromosome"/>
</dbReference>
<dbReference type="SMART" id="SM00388">
    <property type="entry name" value="HisKA"/>
    <property type="match status" value="1"/>
</dbReference>
<dbReference type="STRING" id="1307839.L21SP5_00070"/>
<dbReference type="SMART" id="SM00091">
    <property type="entry name" value="PAS"/>
    <property type="match status" value="1"/>
</dbReference>
<comment type="catalytic activity">
    <reaction evidence="1">
        <text>ATP + protein L-histidine = ADP + protein N-phospho-L-histidine.</text>
        <dbReference type="EC" id="2.7.13.3"/>
    </reaction>
</comment>
<evidence type="ECO:0000256" key="4">
    <source>
        <dbReference type="ARBA" id="ARBA00022679"/>
    </source>
</evidence>
<feature type="transmembrane region" description="Helical" evidence="7">
    <location>
        <begin position="50"/>
        <end position="69"/>
    </location>
</feature>
<dbReference type="InterPro" id="IPR005467">
    <property type="entry name" value="His_kinase_dom"/>
</dbReference>
<dbReference type="CDD" id="cd16922">
    <property type="entry name" value="HATPase_EvgS-ArcB-TorS-like"/>
    <property type="match status" value="1"/>
</dbReference>
<dbReference type="Gene3D" id="1.10.287.130">
    <property type="match status" value="1"/>
</dbReference>
<feature type="transmembrane region" description="Helical" evidence="7">
    <location>
        <begin position="20"/>
        <end position="38"/>
    </location>
</feature>
<proteinExistence type="predicted"/>
<dbReference type="SMART" id="SM00387">
    <property type="entry name" value="HATPase_c"/>
    <property type="match status" value="1"/>
</dbReference>
<dbReference type="Pfam" id="PF00512">
    <property type="entry name" value="HisKA"/>
    <property type="match status" value="1"/>
</dbReference>
<reference evidence="11 12" key="1">
    <citation type="submission" date="2015-11" db="EMBL/GenBank/DDBJ databases">
        <title>Description and complete genome sequence of a novel strain predominating in hypersaline microbial mats and representing a new family of the Bacteriodetes phylum.</title>
        <authorList>
            <person name="Spring S."/>
            <person name="Bunk B."/>
            <person name="Sproer C."/>
            <person name="Klenk H.-P."/>
        </authorList>
    </citation>
    <scope>NUCLEOTIDE SEQUENCE [LARGE SCALE GENOMIC DNA]</scope>
    <source>
        <strain evidence="11 12">L21-Spi-D4</strain>
    </source>
</reference>
<dbReference type="InterPro" id="IPR036890">
    <property type="entry name" value="HATPase_C_sf"/>
</dbReference>